<feature type="compositionally biased region" description="Polar residues" evidence="1">
    <location>
        <begin position="132"/>
        <end position="142"/>
    </location>
</feature>
<reference evidence="3" key="1">
    <citation type="journal article" date="2023" name="G3 (Bethesda)">
        <title>A reference genome for the long-term kleptoplast-retaining sea slug Elysia crispata morphotype clarki.</title>
        <authorList>
            <person name="Eastman K.E."/>
            <person name="Pendleton A.L."/>
            <person name="Shaikh M.A."/>
            <person name="Suttiyut T."/>
            <person name="Ogas R."/>
            <person name="Tomko P."/>
            <person name="Gavelis G."/>
            <person name="Widhalm J.R."/>
            <person name="Wisecaver J.H."/>
        </authorList>
    </citation>
    <scope>NUCLEOTIDE SEQUENCE</scope>
    <source>
        <strain evidence="3">ECLA1</strain>
    </source>
</reference>
<evidence type="ECO:0000313" key="3">
    <source>
        <dbReference type="EMBL" id="KAK3756807.1"/>
    </source>
</evidence>
<dbReference type="Pfam" id="PF15391">
    <property type="entry name" value="DUF4614"/>
    <property type="match status" value="1"/>
</dbReference>
<feature type="compositionally biased region" description="Basic residues" evidence="1">
    <location>
        <begin position="388"/>
        <end position="398"/>
    </location>
</feature>
<feature type="region of interest" description="Disordered" evidence="1">
    <location>
        <begin position="465"/>
        <end position="484"/>
    </location>
</feature>
<feature type="region of interest" description="Disordered" evidence="1">
    <location>
        <begin position="269"/>
        <end position="441"/>
    </location>
</feature>
<gene>
    <name evidence="3" type="ORF">RRG08_003925</name>
</gene>
<organism evidence="3 4">
    <name type="scientific">Elysia crispata</name>
    <name type="common">lettuce slug</name>
    <dbReference type="NCBI Taxonomy" id="231223"/>
    <lineage>
        <taxon>Eukaryota</taxon>
        <taxon>Metazoa</taxon>
        <taxon>Spiralia</taxon>
        <taxon>Lophotrochozoa</taxon>
        <taxon>Mollusca</taxon>
        <taxon>Gastropoda</taxon>
        <taxon>Heterobranchia</taxon>
        <taxon>Euthyneura</taxon>
        <taxon>Panpulmonata</taxon>
        <taxon>Sacoglossa</taxon>
        <taxon>Placobranchoidea</taxon>
        <taxon>Plakobranchidae</taxon>
        <taxon>Elysia</taxon>
    </lineage>
</organism>
<evidence type="ECO:0000313" key="4">
    <source>
        <dbReference type="Proteomes" id="UP001283361"/>
    </source>
</evidence>
<feature type="compositionally biased region" description="Basic and acidic residues" evidence="1">
    <location>
        <begin position="235"/>
        <end position="245"/>
    </location>
</feature>
<feature type="compositionally biased region" description="Basic residues" evidence="1">
    <location>
        <begin position="573"/>
        <end position="585"/>
    </location>
</feature>
<feature type="compositionally biased region" description="Polar residues" evidence="1">
    <location>
        <begin position="71"/>
        <end position="83"/>
    </location>
</feature>
<feature type="compositionally biased region" description="Acidic residues" evidence="1">
    <location>
        <begin position="541"/>
        <end position="551"/>
    </location>
</feature>
<evidence type="ECO:0000256" key="1">
    <source>
        <dbReference type="SAM" id="MobiDB-lite"/>
    </source>
</evidence>
<keyword evidence="4" id="KW-1185">Reference proteome</keyword>
<sequence>MPAGRSNAAALLQKVNSQLRGERVPLKTKEEDELATYLSSLTQKTQQARSLNFEEQGDISVSSGADGFRASQASQGARQNASPRSPVKVSAAGSKFLKKKKTVEHDDNSDGKRDDGFRESSRGILIPGTRAEGSSSKLSKTSALDRASDRDNKIKSRSLRANRRQLSVDSESEDSLRGSEPGVRPNSADISIGHDGPKFLKNRKSVEEEKGAGARSPSPSMVKRSSSVEKKKKKNSEEHKTKGEIVRTLGHVYLTSEEESLAEFIHGLSVSESSTKRPQNLVAKKQQKWRKKTPGAQQKVLRSSPSPVNQQSRSPSPFKRSPSPYGKLSRSQSQDSDMMLDSMASEIMEDRQLSRQPSRQESHSSEDHFNMNLMDAASLLSTSPRRISDKKRHGKKRPTTASQKKSFPSFHSKSASASSFKASVQQGKASHKSRSQDRASLKKVESASNLFESLGIHMVDELPAAVNGRDSDDSDSEIKTEAEDDRIKAHTMNNHSDSEIITEIGSTNLKPVAPFRAVVAQSVSELIGSGKHSGPRKVVSEQEDTEEDLDYSESFVSDVETRTASSSVSGRSRDRRARLRQRHRSQGLDSYNDHSVFCNFLYDIETSQRKGKGERQHKLVVEEQRLDISAGDPRGAVHHWNASHMDVHVSRPLGLQYVDPAPVATRFVSADALEAITAYSPSVLALQEMMKAQLDLVRNFVDIQNRIYHSCLGGLKYDHQYTTLEDTKAYIEQHRKPRMTFKEALRLVEQEEVAM</sequence>
<dbReference type="PANTHER" id="PTHR22409:SF2">
    <property type="entry name" value="CHROMOSOME 19 OPEN READING FRAME 44"/>
    <property type="match status" value="1"/>
</dbReference>
<feature type="region of interest" description="Disordered" evidence="1">
    <location>
        <begin position="527"/>
        <end position="585"/>
    </location>
</feature>
<feature type="region of interest" description="Disordered" evidence="1">
    <location>
        <begin position="48"/>
        <end position="248"/>
    </location>
</feature>
<feature type="compositionally biased region" description="Low complexity" evidence="1">
    <location>
        <begin position="312"/>
        <end position="345"/>
    </location>
</feature>
<feature type="compositionally biased region" description="Basic and acidic residues" evidence="1">
    <location>
        <begin position="103"/>
        <end position="121"/>
    </location>
</feature>
<proteinExistence type="predicted"/>
<feature type="compositionally biased region" description="Low complexity" evidence="1">
    <location>
        <begin position="215"/>
        <end position="225"/>
    </location>
</feature>
<dbReference type="AlphaFoldDB" id="A0AAE0YV41"/>
<dbReference type="InterPro" id="IPR027884">
    <property type="entry name" value="DUF4614"/>
</dbReference>
<feature type="compositionally biased region" description="Polar residues" evidence="1">
    <location>
        <begin position="300"/>
        <end position="311"/>
    </location>
</feature>
<feature type="compositionally biased region" description="Basic and acidic residues" evidence="1">
    <location>
        <begin position="348"/>
        <end position="369"/>
    </location>
</feature>
<feature type="compositionally biased region" description="Low complexity" evidence="1">
    <location>
        <begin position="402"/>
        <end position="423"/>
    </location>
</feature>
<comment type="caution">
    <text evidence="3">The sequence shown here is derived from an EMBL/GenBank/DDBJ whole genome shotgun (WGS) entry which is preliminary data.</text>
</comment>
<dbReference type="PANTHER" id="PTHR22409">
    <property type="entry name" value="CHROMOSOME 19 OPEN READING FRAME 44"/>
    <property type="match status" value="1"/>
</dbReference>
<dbReference type="Proteomes" id="UP001283361">
    <property type="component" value="Unassembled WGS sequence"/>
</dbReference>
<name>A0AAE0YV41_9GAST</name>
<dbReference type="InterPro" id="IPR040120">
    <property type="entry name" value="C19orf44-like"/>
</dbReference>
<evidence type="ECO:0000259" key="2">
    <source>
        <dbReference type="Pfam" id="PF15391"/>
    </source>
</evidence>
<dbReference type="EMBL" id="JAWDGP010005470">
    <property type="protein sequence ID" value="KAK3756807.1"/>
    <property type="molecule type" value="Genomic_DNA"/>
</dbReference>
<protein>
    <recommendedName>
        <fullName evidence="2">DUF4614 domain-containing protein</fullName>
    </recommendedName>
</protein>
<accession>A0AAE0YV41</accession>
<feature type="domain" description="DUF4614" evidence="2">
    <location>
        <begin position="550"/>
        <end position="736"/>
    </location>
</feature>